<evidence type="ECO:0000256" key="1">
    <source>
        <dbReference type="SAM" id="MobiDB-lite"/>
    </source>
</evidence>
<keyword evidence="3" id="KW-1185">Reference proteome</keyword>
<evidence type="ECO:0000313" key="3">
    <source>
        <dbReference type="Proteomes" id="UP001163203"/>
    </source>
</evidence>
<dbReference type="RefSeq" id="WP_268756584.1">
    <property type="nucleotide sequence ID" value="NZ_CP113836.1"/>
</dbReference>
<proteinExistence type="predicted"/>
<reference evidence="2" key="1">
    <citation type="submission" date="2022-11" db="EMBL/GenBank/DDBJ databases">
        <authorList>
            <person name="Mo P."/>
        </authorList>
    </citation>
    <scope>NUCLEOTIDE SEQUENCE</scope>
    <source>
        <strain evidence="2">HUAS 11-8</strain>
    </source>
</reference>
<accession>A0ABY7B2B9</accession>
<sequence length="153" mass="16319">MDTDERTIDELIEIADEIPDRLGLSAGMAELRGTARGEGISVAVDVQGMLVDLEIGDEALALGPERLAAEISRLSTEAGTKVLREGLRAVKAGCVPAIAEAVEAFLDIEEEPEGSTVEEPVKSTVEEPAPAPRRARPAADDQDEEEGFVLRRV</sequence>
<name>A0ABY7B2B9_9PSEU</name>
<organism evidence="2 3">
    <name type="scientific">Amycolatopsis cynarae</name>
    <dbReference type="NCBI Taxonomy" id="2995223"/>
    <lineage>
        <taxon>Bacteria</taxon>
        <taxon>Bacillati</taxon>
        <taxon>Actinomycetota</taxon>
        <taxon>Actinomycetes</taxon>
        <taxon>Pseudonocardiales</taxon>
        <taxon>Pseudonocardiaceae</taxon>
        <taxon>Amycolatopsis</taxon>
    </lineage>
</organism>
<dbReference type="EMBL" id="CP113836">
    <property type="protein sequence ID" value="WAL66450.1"/>
    <property type="molecule type" value="Genomic_DNA"/>
</dbReference>
<feature type="region of interest" description="Disordered" evidence="1">
    <location>
        <begin position="110"/>
        <end position="153"/>
    </location>
</feature>
<dbReference type="Proteomes" id="UP001163203">
    <property type="component" value="Chromosome"/>
</dbReference>
<evidence type="ECO:0000313" key="2">
    <source>
        <dbReference type="EMBL" id="WAL66450.1"/>
    </source>
</evidence>
<evidence type="ECO:0008006" key="4">
    <source>
        <dbReference type="Google" id="ProtNLM"/>
    </source>
</evidence>
<protein>
    <recommendedName>
        <fullName evidence="4">YbaB/EbfC family nucleoid-associated protein</fullName>
    </recommendedName>
</protein>
<gene>
    <name evidence="2" type="ORF">ORV05_01095</name>
</gene>